<proteinExistence type="predicted"/>
<name>A0ACB7CER8_9ASCO</name>
<sequence length="175" mass="20155">MRVQQADASYKKSQNNPIKRSANEKRRLQQKLKKLNEKVSEWDDNAISTSSGRWSKVVILKHMFTLEELENDITLIMDLKEDILEECSKIGNVTNVVLFDLEPEGVVSVRFSDEESALACVKMMNGRYFGGKVVEAEIYDGKIRYRKSNNRTTDENDAEEQARLEKFGNWLESGQ</sequence>
<accession>A0ACB7CER8</accession>
<organism evidence="1 2">
    <name type="scientific">Pneumocystis oryctolagi</name>
    <dbReference type="NCBI Taxonomy" id="42067"/>
    <lineage>
        <taxon>Eukaryota</taxon>
        <taxon>Fungi</taxon>
        <taxon>Dikarya</taxon>
        <taxon>Ascomycota</taxon>
        <taxon>Taphrinomycotina</taxon>
        <taxon>Pneumocystomycetes</taxon>
        <taxon>Pneumocystaceae</taxon>
        <taxon>Pneumocystis</taxon>
    </lineage>
</organism>
<gene>
    <name evidence="1" type="ORF">PORY_000994</name>
</gene>
<evidence type="ECO:0000313" key="1">
    <source>
        <dbReference type="EMBL" id="KAG4305438.1"/>
    </source>
</evidence>
<dbReference type="Proteomes" id="UP000768646">
    <property type="component" value="Unassembled WGS sequence"/>
</dbReference>
<comment type="caution">
    <text evidence="1">The sequence shown here is derived from an EMBL/GenBank/DDBJ whole genome shotgun (WGS) entry which is preliminary data.</text>
</comment>
<dbReference type="EMBL" id="JABTEG010000003">
    <property type="protein sequence ID" value="KAG4305438.1"/>
    <property type="molecule type" value="Genomic_DNA"/>
</dbReference>
<reference evidence="1 2" key="1">
    <citation type="journal article" date="2021" name="Commun. Biol.">
        <title>Genomic insights into the host specific adaptation of the Pneumocystis genus.</title>
        <authorList>
            <person name="Cisse O.H."/>
            <person name="Ma L."/>
            <person name="Dekker J.P."/>
            <person name="Khil P.P."/>
            <person name="Youn J.-H."/>
            <person name="Brenchley J.M."/>
            <person name="Blair R."/>
            <person name="Pahar B."/>
            <person name="Chabe M."/>
            <person name="Van Rompay K.K.A."/>
            <person name="Keesler R."/>
            <person name="Sukura A."/>
            <person name="Hirsch V."/>
            <person name="Kutty G."/>
            <person name="Liu Y."/>
            <person name="Peng L."/>
            <person name="Chen J."/>
            <person name="Song J."/>
            <person name="Weissenbacher-Lang C."/>
            <person name="Xu J."/>
            <person name="Upham N.S."/>
            <person name="Stajich J.E."/>
            <person name="Cuomo C.A."/>
            <person name="Cushion M.T."/>
            <person name="Kovacs J.A."/>
        </authorList>
    </citation>
    <scope>NUCLEOTIDE SEQUENCE [LARGE SCALE GENOMIC DNA]</scope>
    <source>
        <strain evidence="1 2">RABM</strain>
    </source>
</reference>
<keyword evidence="2" id="KW-1185">Reference proteome</keyword>
<protein>
    <submittedName>
        <fullName evidence="1">Uncharacterized protein</fullName>
    </submittedName>
</protein>
<evidence type="ECO:0000313" key="2">
    <source>
        <dbReference type="Proteomes" id="UP000768646"/>
    </source>
</evidence>